<protein>
    <submittedName>
        <fullName evidence="1">Uncharacterized protein</fullName>
    </submittedName>
</protein>
<dbReference type="RefSeq" id="XP_009832230.1">
    <property type="nucleotide sequence ID" value="XM_009833928.1"/>
</dbReference>
<dbReference type="EMBL" id="KI913130">
    <property type="protein sequence ID" value="ETV78649.1"/>
    <property type="molecule type" value="Genomic_DNA"/>
</dbReference>
<evidence type="ECO:0000313" key="1">
    <source>
        <dbReference type="EMBL" id="ETV78649.1"/>
    </source>
</evidence>
<accession>W4GHZ6</accession>
<dbReference type="VEuPathDB" id="FungiDB:H257_08140"/>
<dbReference type="OrthoDB" id="76450at2759"/>
<dbReference type="AlphaFoldDB" id="W4GHZ6"/>
<proteinExistence type="predicted"/>
<organism evidence="1">
    <name type="scientific">Aphanomyces astaci</name>
    <name type="common">Crayfish plague agent</name>
    <dbReference type="NCBI Taxonomy" id="112090"/>
    <lineage>
        <taxon>Eukaryota</taxon>
        <taxon>Sar</taxon>
        <taxon>Stramenopiles</taxon>
        <taxon>Oomycota</taxon>
        <taxon>Saprolegniomycetes</taxon>
        <taxon>Saprolegniales</taxon>
        <taxon>Verrucalvaceae</taxon>
        <taxon>Aphanomyces</taxon>
    </lineage>
</organism>
<dbReference type="GeneID" id="20810136"/>
<name>W4GHZ6_APHAT</name>
<reference evidence="1" key="1">
    <citation type="submission" date="2013-12" db="EMBL/GenBank/DDBJ databases">
        <title>The Genome Sequence of Aphanomyces astaci APO3.</title>
        <authorList>
            <consortium name="The Broad Institute Genomics Platform"/>
            <person name="Russ C."/>
            <person name="Tyler B."/>
            <person name="van West P."/>
            <person name="Dieguez-Uribeondo J."/>
            <person name="Young S.K."/>
            <person name="Zeng Q."/>
            <person name="Gargeya S."/>
            <person name="Fitzgerald M."/>
            <person name="Abouelleil A."/>
            <person name="Alvarado L."/>
            <person name="Chapman S.B."/>
            <person name="Gainer-Dewar J."/>
            <person name="Goldberg J."/>
            <person name="Griggs A."/>
            <person name="Gujja S."/>
            <person name="Hansen M."/>
            <person name="Howarth C."/>
            <person name="Imamovic A."/>
            <person name="Ireland A."/>
            <person name="Larimer J."/>
            <person name="McCowan C."/>
            <person name="Murphy C."/>
            <person name="Pearson M."/>
            <person name="Poon T.W."/>
            <person name="Priest M."/>
            <person name="Roberts A."/>
            <person name="Saif S."/>
            <person name="Shea T."/>
            <person name="Sykes S."/>
            <person name="Wortman J."/>
            <person name="Nusbaum C."/>
            <person name="Birren B."/>
        </authorList>
    </citation>
    <scope>NUCLEOTIDE SEQUENCE [LARGE SCALE GENOMIC DNA]</scope>
    <source>
        <strain evidence="1">APO3</strain>
    </source>
</reference>
<gene>
    <name evidence="1" type="ORF">H257_08140</name>
</gene>
<sequence length="116" mass="12860">MARRFREVSHDSTLLSKDLPAAVEQMAIVEEFCVVSGALLNQAKCQTLVLTGHLDPADTDGRGLLNILPTGQPLPADHQLNLVHERFMASFQQWGCRARTLQGHRLLPNTVMLSLM</sequence>